<keyword evidence="2" id="KW-1185">Reference proteome</keyword>
<protein>
    <submittedName>
        <fullName evidence="1">Uncharacterized protein</fullName>
    </submittedName>
</protein>
<dbReference type="Proteomes" id="UP001226434">
    <property type="component" value="Unassembled WGS sequence"/>
</dbReference>
<reference evidence="1 2" key="1">
    <citation type="submission" date="2023-05" db="EMBL/GenBank/DDBJ databases">
        <title>Genome sequence of Pinibacter sp. MAH-24.</title>
        <authorList>
            <person name="Huq M.A."/>
        </authorList>
    </citation>
    <scope>NUCLEOTIDE SEQUENCE [LARGE SCALE GENOMIC DNA]</scope>
    <source>
        <strain evidence="1 2">MAH-24</strain>
    </source>
</reference>
<comment type="caution">
    <text evidence="1">The sequence shown here is derived from an EMBL/GenBank/DDBJ whole genome shotgun (WGS) entry which is preliminary data.</text>
</comment>
<dbReference type="EMBL" id="JASBRG010000005">
    <property type="protein sequence ID" value="MDI3319670.1"/>
    <property type="molecule type" value="Genomic_DNA"/>
</dbReference>
<organism evidence="1 2">
    <name type="scientific">Pinibacter soli</name>
    <dbReference type="NCBI Taxonomy" id="3044211"/>
    <lineage>
        <taxon>Bacteria</taxon>
        <taxon>Pseudomonadati</taxon>
        <taxon>Bacteroidota</taxon>
        <taxon>Chitinophagia</taxon>
        <taxon>Chitinophagales</taxon>
        <taxon>Chitinophagaceae</taxon>
        <taxon>Pinibacter</taxon>
    </lineage>
</organism>
<proteinExistence type="predicted"/>
<gene>
    <name evidence="1" type="ORF">QJ048_07795</name>
</gene>
<evidence type="ECO:0000313" key="2">
    <source>
        <dbReference type="Proteomes" id="UP001226434"/>
    </source>
</evidence>
<sequence length="196" mass="21895">MTISLCTGCYRDTTEQNFQKPVFINDVDNPGLPISSELGYNTFGAYYNSKIWVSSKNQNNISSDAEFIVGTFNDSTVIHFKGNDYTNQPLEIDFLITKNVIVSDDDLVIFGKRSFNLKGDSVKIRIGSTVINAQSGSINFSSVRSLILDKKKMGTIISGTFEMTGILNGNKVELENGRFDLLVPSMPHFYNYIGQW</sequence>
<evidence type="ECO:0000313" key="1">
    <source>
        <dbReference type="EMBL" id="MDI3319670.1"/>
    </source>
</evidence>
<accession>A0ABT6RAT8</accession>
<name>A0ABT6RAT8_9BACT</name>